<evidence type="ECO:0000313" key="3">
    <source>
        <dbReference type="Proteomes" id="UP000274694"/>
    </source>
</evidence>
<organism evidence="2 3">
    <name type="scientific">Micromonospora chalcea</name>
    <dbReference type="NCBI Taxonomy" id="1874"/>
    <lineage>
        <taxon>Bacteria</taxon>
        <taxon>Bacillati</taxon>
        <taxon>Actinomycetota</taxon>
        <taxon>Actinomycetes</taxon>
        <taxon>Micromonosporales</taxon>
        <taxon>Micromonosporaceae</taxon>
        <taxon>Micromonospora</taxon>
    </lineage>
</organism>
<evidence type="ECO:0000256" key="1">
    <source>
        <dbReference type="SAM" id="MobiDB-lite"/>
    </source>
</evidence>
<dbReference type="Proteomes" id="UP000274694">
    <property type="component" value="Unassembled WGS sequence"/>
</dbReference>
<keyword evidence="3" id="KW-1185">Reference proteome</keyword>
<feature type="region of interest" description="Disordered" evidence="1">
    <location>
        <begin position="1"/>
        <end position="22"/>
    </location>
</feature>
<comment type="caution">
    <text evidence="2">The sequence shown here is derived from an EMBL/GenBank/DDBJ whole genome shotgun (WGS) entry which is preliminary data.</text>
</comment>
<gene>
    <name evidence="2" type="ORF">DLJ60_05425</name>
</gene>
<name>A0ABX9Y8L2_MICCH</name>
<evidence type="ECO:0000313" key="2">
    <source>
        <dbReference type="EMBL" id="RQW96394.1"/>
    </source>
</evidence>
<sequence length="101" mass="11206">MSWQATQPELEPAPVGGGRVMPSPFPINGRQAVERFVEFGRELAEALPLDAGPYTAIVEVQLAHRSRWSPLVSFPLHTELVKSQDSARLFVTRSNNPAWLP</sequence>
<proteinExistence type="predicted"/>
<dbReference type="EMBL" id="QGTA01000114">
    <property type="protein sequence ID" value="RQW96394.1"/>
    <property type="molecule type" value="Genomic_DNA"/>
</dbReference>
<protein>
    <submittedName>
        <fullName evidence="2">Uncharacterized protein</fullName>
    </submittedName>
</protein>
<reference evidence="2 3" key="1">
    <citation type="submission" date="2018-05" db="EMBL/GenBank/DDBJ databases">
        <title>Micromonospora from Atacama Desert.</title>
        <authorList>
            <person name="Carro L."/>
            <person name="Goodfellow M."/>
            <person name="Klenk H.-P."/>
        </authorList>
    </citation>
    <scope>NUCLEOTIDE SEQUENCE [LARGE SCALE GENOMIC DNA]</scope>
    <source>
        <strain evidence="2 3">LB41</strain>
    </source>
</reference>
<accession>A0ABX9Y8L2</accession>